<sequence>MTGDPTPTTAEGTGGSGTSRARVLIYTAAPSGEPGAVEAAYHQISRDLAGTPGLLGNELLRAADDPAAFVVMSEWESLAAFRSWEEGAAHRGTTAPLRRYQRAPGGRPFGIYEVTAAY</sequence>
<evidence type="ECO:0000259" key="2">
    <source>
        <dbReference type="PROSITE" id="PS51725"/>
    </source>
</evidence>
<dbReference type="Gene3D" id="3.30.70.100">
    <property type="match status" value="1"/>
</dbReference>
<dbReference type="RefSeq" id="WP_012890818.1">
    <property type="nucleotide sequence ID" value="NC_013595.1"/>
</dbReference>
<dbReference type="STRING" id="479432.Sros_4172"/>
<evidence type="ECO:0000313" key="3">
    <source>
        <dbReference type="EMBL" id="ACZ87076.1"/>
    </source>
</evidence>
<dbReference type="AlphaFoldDB" id="D2AY66"/>
<dbReference type="InterPro" id="IPR011008">
    <property type="entry name" value="Dimeric_a/b-barrel"/>
</dbReference>
<feature type="compositionally biased region" description="Low complexity" evidence="1">
    <location>
        <begin position="1"/>
        <end position="11"/>
    </location>
</feature>
<dbReference type="InterPro" id="IPR007138">
    <property type="entry name" value="ABM_dom"/>
</dbReference>
<accession>D2AY66</accession>
<name>D2AY66_STRRD</name>
<organism evidence="3 4">
    <name type="scientific">Streptosporangium roseum (strain ATCC 12428 / DSM 43021 / JCM 3005 / KCTC 9067 / NCIMB 10171 / NRRL 2505 / NI 9100)</name>
    <dbReference type="NCBI Taxonomy" id="479432"/>
    <lineage>
        <taxon>Bacteria</taxon>
        <taxon>Bacillati</taxon>
        <taxon>Actinomycetota</taxon>
        <taxon>Actinomycetes</taxon>
        <taxon>Streptosporangiales</taxon>
        <taxon>Streptosporangiaceae</taxon>
        <taxon>Streptosporangium</taxon>
    </lineage>
</organism>
<gene>
    <name evidence="3" type="ordered locus">Sros_4172</name>
</gene>
<dbReference type="Proteomes" id="UP000002029">
    <property type="component" value="Chromosome"/>
</dbReference>
<dbReference type="PROSITE" id="PS51725">
    <property type="entry name" value="ABM"/>
    <property type="match status" value="1"/>
</dbReference>
<protein>
    <recommendedName>
        <fullName evidence="2">ABM domain-containing protein</fullName>
    </recommendedName>
</protein>
<feature type="domain" description="ABM" evidence="2">
    <location>
        <begin position="21"/>
        <end position="112"/>
    </location>
</feature>
<dbReference type="OrthoDB" id="4304335at2"/>
<feature type="region of interest" description="Disordered" evidence="1">
    <location>
        <begin position="1"/>
        <end position="20"/>
    </location>
</feature>
<dbReference type="KEGG" id="sro:Sros_4172"/>
<keyword evidence="4" id="KW-1185">Reference proteome</keyword>
<dbReference type="EMBL" id="CP001814">
    <property type="protein sequence ID" value="ACZ87076.1"/>
    <property type="molecule type" value="Genomic_DNA"/>
</dbReference>
<dbReference type="Pfam" id="PF03992">
    <property type="entry name" value="ABM"/>
    <property type="match status" value="1"/>
</dbReference>
<dbReference type="SUPFAM" id="SSF54909">
    <property type="entry name" value="Dimeric alpha+beta barrel"/>
    <property type="match status" value="1"/>
</dbReference>
<proteinExistence type="predicted"/>
<dbReference type="HOGENOM" id="CLU_146613_0_0_11"/>
<evidence type="ECO:0000313" key="4">
    <source>
        <dbReference type="Proteomes" id="UP000002029"/>
    </source>
</evidence>
<dbReference type="eggNOG" id="COG2329">
    <property type="taxonomic scope" value="Bacteria"/>
</dbReference>
<reference evidence="3 4" key="1">
    <citation type="journal article" date="2010" name="Stand. Genomic Sci.">
        <title>Complete genome sequence of Streptosporangium roseum type strain (NI 9100).</title>
        <authorList>
            <person name="Nolan M."/>
            <person name="Sikorski J."/>
            <person name="Jando M."/>
            <person name="Lucas S."/>
            <person name="Lapidus A."/>
            <person name="Glavina Del Rio T."/>
            <person name="Chen F."/>
            <person name="Tice H."/>
            <person name="Pitluck S."/>
            <person name="Cheng J.F."/>
            <person name="Chertkov O."/>
            <person name="Sims D."/>
            <person name="Meincke L."/>
            <person name="Brettin T."/>
            <person name="Han C."/>
            <person name="Detter J.C."/>
            <person name="Bruce D."/>
            <person name="Goodwin L."/>
            <person name="Land M."/>
            <person name="Hauser L."/>
            <person name="Chang Y.J."/>
            <person name="Jeffries C.D."/>
            <person name="Ivanova N."/>
            <person name="Mavromatis K."/>
            <person name="Mikhailova N."/>
            <person name="Chen A."/>
            <person name="Palaniappan K."/>
            <person name="Chain P."/>
            <person name="Rohde M."/>
            <person name="Goker M."/>
            <person name="Bristow J."/>
            <person name="Eisen J.A."/>
            <person name="Markowitz V."/>
            <person name="Hugenholtz P."/>
            <person name="Kyrpides N.C."/>
            <person name="Klenk H.P."/>
        </authorList>
    </citation>
    <scope>NUCLEOTIDE SEQUENCE [LARGE SCALE GENOMIC DNA]</scope>
    <source>
        <strain evidence="4">ATCC 12428 / DSM 43021 / JCM 3005 / NI 9100</strain>
    </source>
</reference>
<evidence type="ECO:0000256" key="1">
    <source>
        <dbReference type="SAM" id="MobiDB-lite"/>
    </source>
</evidence>